<evidence type="ECO:0000313" key="2">
    <source>
        <dbReference type="Proteomes" id="UP000831859"/>
    </source>
</evidence>
<organism evidence="1 2">
    <name type="scientific">Apilactobacillus apisilvae</name>
    <dbReference type="NCBI Taxonomy" id="2923364"/>
    <lineage>
        <taxon>Bacteria</taxon>
        <taxon>Bacillati</taxon>
        <taxon>Bacillota</taxon>
        <taxon>Bacilli</taxon>
        <taxon>Lactobacillales</taxon>
        <taxon>Lactobacillaceae</taxon>
        <taxon>Apilactobacillus</taxon>
    </lineage>
</organism>
<protein>
    <submittedName>
        <fullName evidence="1">HNHc nuclease</fullName>
    </submittedName>
</protein>
<sequence length="240" mass="28017">MRYFGQIKAYNDKDNTLVLGMDDLSISEKNLFQHNVNNFLEIDFDDKRVISYKQQRKVYALLNSIAQSKKYDLEHIKGLLKQEFCQEKQQKMFSLSNCTMTTANDFIDYLVNFCLEWDVEFASKALDIAKDSYGWEINCLNNQKCCICGQKMQIAHVHAIGMGANRKKMVHIGYTVLPLCWKHHSMQHNIGIRTFLDKYVLTGVRIDEDLSRKLHLGRLHQKYEVHMGEPIEYTSKGVSY</sequence>
<dbReference type="EMBL" id="CP093364">
    <property type="protein sequence ID" value="UQS85848.1"/>
    <property type="molecule type" value="Genomic_DNA"/>
</dbReference>
<name>A0ABY4PJ49_9LACO</name>
<dbReference type="RefSeq" id="WP_249511811.1">
    <property type="nucleotide sequence ID" value="NZ_CP093364.1"/>
</dbReference>
<proteinExistence type="predicted"/>
<keyword evidence="2" id="KW-1185">Reference proteome</keyword>
<evidence type="ECO:0000313" key="1">
    <source>
        <dbReference type="EMBL" id="UQS85848.1"/>
    </source>
</evidence>
<keyword evidence="1" id="KW-0614">Plasmid</keyword>
<dbReference type="InterPro" id="IPR041242">
    <property type="entry name" value="HNHc_6"/>
</dbReference>
<gene>
    <name evidence="1" type="ORF">MOO46_07865</name>
</gene>
<dbReference type="Proteomes" id="UP000831859">
    <property type="component" value="Plasmid p2unnamed"/>
</dbReference>
<dbReference type="Pfam" id="PF16784">
    <property type="entry name" value="HNHc_6"/>
    <property type="match status" value="1"/>
</dbReference>
<reference evidence="1 2" key="1">
    <citation type="journal article" date="2022" name="Int. J. Syst. Evol. Microbiol.">
        <title>Apilactobacillus apisilvae sp. nov., Nicolia spurrieriana gen. nov. sp. nov., Bombilactobacillus folatiphilus sp. nov. and Bombilactobacillus thymidiniphilus sp. nov., four new lactic acid bacterial isolates from stingless bees Tetragonula carbonaria and Austroplebeia australis.</title>
        <authorList>
            <person name="Oliphant S.A."/>
            <person name="Watson-Haigh N.S."/>
            <person name="Sumby K.M."/>
            <person name="Gardner J."/>
            <person name="Groom S."/>
            <person name="Jiranek V."/>
        </authorList>
    </citation>
    <scope>NUCLEOTIDE SEQUENCE [LARGE SCALE GENOMIC DNA]</scope>
    <source>
        <strain evidence="1 2">SG5_A10</strain>
    </source>
</reference>
<geneLocation type="plasmid" evidence="1 2">
    <name>p2unnamed</name>
</geneLocation>
<accession>A0ABY4PJ49</accession>